<dbReference type="EMBL" id="LAZR01053006">
    <property type="protein sequence ID" value="KKK81704.1"/>
    <property type="molecule type" value="Genomic_DNA"/>
</dbReference>
<dbReference type="AlphaFoldDB" id="A0A0F9ATC2"/>
<name>A0A0F9ATC2_9ZZZZ</name>
<comment type="caution">
    <text evidence="1">The sequence shown here is derived from an EMBL/GenBank/DDBJ whole genome shotgun (WGS) entry which is preliminary data.</text>
</comment>
<accession>A0A0F9ATC2</accession>
<sequence>TLKAVAEWTHEICDDWNHGKNYGISYRSMCSFCMNKLWDSASEGKMPGEE</sequence>
<proteinExistence type="predicted"/>
<protein>
    <submittedName>
        <fullName evidence="1">Uncharacterized protein</fullName>
    </submittedName>
</protein>
<organism evidence="1">
    <name type="scientific">marine sediment metagenome</name>
    <dbReference type="NCBI Taxonomy" id="412755"/>
    <lineage>
        <taxon>unclassified sequences</taxon>
        <taxon>metagenomes</taxon>
        <taxon>ecological metagenomes</taxon>
    </lineage>
</organism>
<evidence type="ECO:0000313" key="1">
    <source>
        <dbReference type="EMBL" id="KKK81704.1"/>
    </source>
</evidence>
<reference evidence="1" key="1">
    <citation type="journal article" date="2015" name="Nature">
        <title>Complex archaea that bridge the gap between prokaryotes and eukaryotes.</title>
        <authorList>
            <person name="Spang A."/>
            <person name="Saw J.H."/>
            <person name="Jorgensen S.L."/>
            <person name="Zaremba-Niedzwiedzka K."/>
            <person name="Martijn J."/>
            <person name="Lind A.E."/>
            <person name="van Eijk R."/>
            <person name="Schleper C."/>
            <person name="Guy L."/>
            <person name="Ettema T.J."/>
        </authorList>
    </citation>
    <scope>NUCLEOTIDE SEQUENCE</scope>
</reference>
<feature type="non-terminal residue" evidence="1">
    <location>
        <position position="1"/>
    </location>
</feature>
<gene>
    <name evidence="1" type="ORF">LCGC14_2810800</name>
</gene>